<evidence type="ECO:0000256" key="9">
    <source>
        <dbReference type="SAM" id="MobiDB-lite"/>
    </source>
</evidence>
<feature type="compositionally biased region" description="Basic and acidic residues" evidence="9">
    <location>
        <begin position="218"/>
        <end position="233"/>
    </location>
</feature>
<dbReference type="EMBL" id="CAJNOC010001106">
    <property type="protein sequence ID" value="CAF0835529.1"/>
    <property type="molecule type" value="Genomic_DNA"/>
</dbReference>
<dbReference type="InterPro" id="IPR001487">
    <property type="entry name" value="Bromodomain"/>
</dbReference>
<comment type="caution">
    <text evidence="11">The sequence shown here is derived from an EMBL/GenBank/DDBJ whole genome shotgun (WGS) entry which is preliminary data.</text>
</comment>
<dbReference type="PROSITE" id="PS00633">
    <property type="entry name" value="BROMODOMAIN_1"/>
    <property type="match status" value="2"/>
</dbReference>
<keyword evidence="7" id="KW-0539">Nucleus</keyword>
<dbReference type="InterPro" id="IPR037382">
    <property type="entry name" value="Rsc/polybromo"/>
</dbReference>
<feature type="region of interest" description="Disordered" evidence="9">
    <location>
        <begin position="1"/>
        <end position="66"/>
    </location>
</feature>
<dbReference type="GO" id="GO:0003682">
    <property type="term" value="F:chromatin binding"/>
    <property type="evidence" value="ECO:0007669"/>
    <property type="project" value="TreeGrafter"/>
</dbReference>
<keyword evidence="12" id="KW-1185">Reference proteome</keyword>
<protein>
    <recommendedName>
        <fullName evidence="10">Bromo domain-containing protein</fullName>
    </recommendedName>
</protein>
<evidence type="ECO:0000256" key="5">
    <source>
        <dbReference type="ARBA" id="ARBA00023117"/>
    </source>
</evidence>
<dbReference type="GO" id="GO:0006338">
    <property type="term" value="P:chromatin remodeling"/>
    <property type="evidence" value="ECO:0007669"/>
    <property type="project" value="InterPro"/>
</dbReference>
<evidence type="ECO:0000256" key="3">
    <source>
        <dbReference type="ARBA" id="ARBA00022853"/>
    </source>
</evidence>
<evidence type="ECO:0000256" key="1">
    <source>
        <dbReference type="ARBA" id="ARBA00004123"/>
    </source>
</evidence>
<evidence type="ECO:0000313" key="12">
    <source>
        <dbReference type="Proteomes" id="UP000663879"/>
    </source>
</evidence>
<dbReference type="PANTHER" id="PTHR16062">
    <property type="entry name" value="SWI/SNF-RELATED"/>
    <property type="match status" value="1"/>
</dbReference>
<dbReference type="PANTHER" id="PTHR16062:SF22">
    <property type="entry name" value="HISTONE-LYSINE N-METHYLTRANSFERASE ASH1L"/>
    <property type="match status" value="1"/>
</dbReference>
<keyword evidence="4" id="KW-0805">Transcription regulation</keyword>
<dbReference type="Gene3D" id="1.20.920.10">
    <property type="entry name" value="Bromodomain-like"/>
    <property type="match status" value="2"/>
</dbReference>
<dbReference type="SMART" id="SM00297">
    <property type="entry name" value="BROMO"/>
    <property type="match status" value="2"/>
</dbReference>
<dbReference type="PRINTS" id="PR00503">
    <property type="entry name" value="BROMODOMAIN"/>
</dbReference>
<feature type="region of interest" description="Disordered" evidence="9">
    <location>
        <begin position="203"/>
        <end position="256"/>
    </location>
</feature>
<feature type="compositionally biased region" description="Polar residues" evidence="9">
    <location>
        <begin position="22"/>
        <end position="32"/>
    </location>
</feature>
<dbReference type="SUPFAM" id="SSF47370">
    <property type="entry name" value="Bromodomain"/>
    <property type="match status" value="2"/>
</dbReference>
<keyword evidence="2" id="KW-0677">Repeat</keyword>
<evidence type="ECO:0000313" key="11">
    <source>
        <dbReference type="EMBL" id="CAF0835529.1"/>
    </source>
</evidence>
<dbReference type="OrthoDB" id="10009055at2759"/>
<feature type="compositionally biased region" description="Acidic residues" evidence="9">
    <location>
        <begin position="203"/>
        <end position="217"/>
    </location>
</feature>
<reference evidence="11" key="1">
    <citation type="submission" date="2021-02" db="EMBL/GenBank/DDBJ databases">
        <authorList>
            <person name="Nowell W R."/>
        </authorList>
    </citation>
    <scope>NUCLEOTIDE SEQUENCE</scope>
    <source>
        <strain evidence="11">Ploen Becks lab</strain>
    </source>
</reference>
<dbReference type="AlphaFoldDB" id="A0A813VCH5"/>
<comment type="subcellular location">
    <subcellularLocation>
        <location evidence="1">Nucleus</location>
    </subcellularLocation>
</comment>
<feature type="domain" description="Bromo" evidence="10">
    <location>
        <begin position="274"/>
        <end position="344"/>
    </location>
</feature>
<feature type="region of interest" description="Disordered" evidence="9">
    <location>
        <begin position="579"/>
        <end position="611"/>
    </location>
</feature>
<name>A0A813VCH5_9BILA</name>
<keyword evidence="6" id="KW-0804">Transcription</keyword>
<dbReference type="GO" id="GO:0006368">
    <property type="term" value="P:transcription elongation by RNA polymerase II"/>
    <property type="evidence" value="ECO:0007669"/>
    <property type="project" value="TreeGrafter"/>
</dbReference>
<feature type="domain" description="Bromo" evidence="10">
    <location>
        <begin position="86"/>
        <end position="156"/>
    </location>
</feature>
<evidence type="ECO:0000256" key="7">
    <source>
        <dbReference type="ARBA" id="ARBA00023242"/>
    </source>
</evidence>
<keyword evidence="5 8" id="KW-0103">Bromodomain</keyword>
<dbReference type="GO" id="GO:0016586">
    <property type="term" value="C:RSC-type complex"/>
    <property type="evidence" value="ECO:0007669"/>
    <property type="project" value="InterPro"/>
</dbReference>
<dbReference type="Proteomes" id="UP000663879">
    <property type="component" value="Unassembled WGS sequence"/>
</dbReference>
<dbReference type="InterPro" id="IPR018359">
    <property type="entry name" value="Bromodomain_CS"/>
</dbReference>
<dbReference type="Pfam" id="PF00439">
    <property type="entry name" value="Bromodomain"/>
    <property type="match status" value="2"/>
</dbReference>
<dbReference type="InterPro" id="IPR036427">
    <property type="entry name" value="Bromodomain-like_sf"/>
</dbReference>
<evidence type="ECO:0000256" key="4">
    <source>
        <dbReference type="ARBA" id="ARBA00023015"/>
    </source>
</evidence>
<proteinExistence type="predicted"/>
<gene>
    <name evidence="11" type="ORF">OXX778_LOCUS8186</name>
</gene>
<sequence length="611" mass="71105">MPPKKHKIVEEKPPEVEETDNIETSSITTPQTKRGRKSIKPEPVQSPPVEPKQSPSERQTRHKPKIEESQYYEDLFDVICSYQDDKQRYLANIFYVLPSKDEYPDYYELIKNPIDLNTVAKKILQNKYKNLRQLDSDLTLMFDNAKRYNDPKSLIYKDACKLRKLMKETCKELYDLQTRHKLFESNKTRDKKLKLLQEISEMVEDEEEEKQEVEEAHEEMKQPEQQEKEHEQSSDESEQSDGEEDEKTETKTPKRAKHNQKLISVMWSLFDFLKDQEITKPFLKLPPKRLYPDYYEDIKNPIAMNIIKKKLNKRQYHTLKDLIMDFELMFSNAQEYNLEGSPIYLDAIKLLNSVKTKAKDLEVEVTNIFEQNICLTSPSINHQSTSPKHKVNKKEPIEKVKKIESNLPKLEVKVTDILVSNSTSNVVPVVQGPVQVQVQAPVQVPSPKPQVTVSQPVVNLIPVQLHPIVEPVRIAEIPRQVQHRDAYIRYIANLRKMQQMEQTGALNNPMVNSIMFRSSDWYKGIDVNSAIRVKDSNKLPVSWIQNAKSNDVLQNLKSLRFYLLQDAVTIDKDLNDKIMSDQNEQSEEVAIEVNESEKSDENKQPTSLTAQ</sequence>
<evidence type="ECO:0000256" key="8">
    <source>
        <dbReference type="PROSITE-ProRule" id="PRU00035"/>
    </source>
</evidence>
<feature type="compositionally biased region" description="Acidic residues" evidence="9">
    <location>
        <begin position="234"/>
        <end position="247"/>
    </location>
</feature>
<organism evidence="11 12">
    <name type="scientific">Brachionus calyciflorus</name>
    <dbReference type="NCBI Taxonomy" id="104777"/>
    <lineage>
        <taxon>Eukaryota</taxon>
        <taxon>Metazoa</taxon>
        <taxon>Spiralia</taxon>
        <taxon>Gnathifera</taxon>
        <taxon>Rotifera</taxon>
        <taxon>Eurotatoria</taxon>
        <taxon>Monogononta</taxon>
        <taxon>Pseudotrocha</taxon>
        <taxon>Ploima</taxon>
        <taxon>Brachionidae</taxon>
        <taxon>Brachionus</taxon>
    </lineage>
</organism>
<evidence type="ECO:0000256" key="2">
    <source>
        <dbReference type="ARBA" id="ARBA00022737"/>
    </source>
</evidence>
<evidence type="ECO:0000256" key="6">
    <source>
        <dbReference type="ARBA" id="ARBA00023163"/>
    </source>
</evidence>
<evidence type="ECO:0000259" key="10">
    <source>
        <dbReference type="PROSITE" id="PS50014"/>
    </source>
</evidence>
<keyword evidence="3" id="KW-0156">Chromatin regulator</keyword>
<accession>A0A813VCH5</accession>
<dbReference type="PROSITE" id="PS50014">
    <property type="entry name" value="BROMODOMAIN_2"/>
    <property type="match status" value="2"/>
</dbReference>